<sequence length="442" mass="49535">MAGVPAPPTAEDLTGGEIFLRLAPEDLIHEIFLRLPPHPACFHRVSLVCKHWRRLVRDPVFLGRFRARHRHTAPVIGFFGEDASFVPAGEPPDRVTVAPFCLRRENWRVLGCRHGRVLLGSAYRRSADGRSTYRPLQLAVWDPTGRSPLSMFQGPRHEQIPNGRVALRIRGSLICGSGVHDHGSQGEECCSRPYRVVLLFYGSKSNSMFAGIYSSSEATWCELVSLVIPPDLFDGAQPGVLVGNAMYWLSPNECKILDYDLDTNQLHIIENLPMDSHGPYDFYQIVNATDEFEWPDRLGVAAMRGSYLHLFASIIYSEGTTTWLHFRAVEVDTLQHLSPLVKALLISDEDRHTVFLETVDGVFALHLESMEVKKVLACDQALSTMTAYRSFYIAGERALDKDWTLLGKRTAEGDRVATSTWGVESSNEINHSMDNGIDENLT</sequence>
<proteinExistence type="predicted"/>
<reference evidence="2 3" key="1">
    <citation type="journal article" date="2019" name="Sci. Rep.">
        <title>A high-quality genome of Eragrostis curvula grass provides insights into Poaceae evolution and supports new strategies to enhance forage quality.</title>
        <authorList>
            <person name="Carballo J."/>
            <person name="Santos B.A.C.M."/>
            <person name="Zappacosta D."/>
            <person name="Garbus I."/>
            <person name="Selva J.P."/>
            <person name="Gallo C.A."/>
            <person name="Diaz A."/>
            <person name="Albertini E."/>
            <person name="Caccamo M."/>
            <person name="Echenique V."/>
        </authorList>
    </citation>
    <scope>NUCLEOTIDE SEQUENCE [LARGE SCALE GENOMIC DNA]</scope>
    <source>
        <strain evidence="3">cv. Victoria</strain>
        <tissue evidence="2">Leaf</tissue>
    </source>
</reference>
<dbReference type="Proteomes" id="UP000324897">
    <property type="component" value="Chromosome 1"/>
</dbReference>
<feature type="domain" description="F-box" evidence="1">
    <location>
        <begin position="17"/>
        <end position="65"/>
    </location>
</feature>
<evidence type="ECO:0000313" key="2">
    <source>
        <dbReference type="EMBL" id="TVU31338.1"/>
    </source>
</evidence>
<accession>A0A5J9V728</accession>
<name>A0A5J9V728_9POAL</name>
<dbReference type="SUPFAM" id="SSF81383">
    <property type="entry name" value="F-box domain"/>
    <property type="match status" value="1"/>
</dbReference>
<evidence type="ECO:0000259" key="1">
    <source>
        <dbReference type="PROSITE" id="PS50181"/>
    </source>
</evidence>
<protein>
    <recommendedName>
        <fullName evidence="1">F-box domain-containing protein</fullName>
    </recommendedName>
</protein>
<dbReference type="Gene3D" id="1.20.1280.50">
    <property type="match status" value="1"/>
</dbReference>
<dbReference type="InterPro" id="IPR036047">
    <property type="entry name" value="F-box-like_dom_sf"/>
</dbReference>
<organism evidence="2 3">
    <name type="scientific">Eragrostis curvula</name>
    <name type="common">weeping love grass</name>
    <dbReference type="NCBI Taxonomy" id="38414"/>
    <lineage>
        <taxon>Eukaryota</taxon>
        <taxon>Viridiplantae</taxon>
        <taxon>Streptophyta</taxon>
        <taxon>Embryophyta</taxon>
        <taxon>Tracheophyta</taxon>
        <taxon>Spermatophyta</taxon>
        <taxon>Magnoliopsida</taxon>
        <taxon>Liliopsida</taxon>
        <taxon>Poales</taxon>
        <taxon>Poaceae</taxon>
        <taxon>PACMAD clade</taxon>
        <taxon>Chloridoideae</taxon>
        <taxon>Eragrostideae</taxon>
        <taxon>Eragrostidinae</taxon>
        <taxon>Eragrostis</taxon>
    </lineage>
</organism>
<dbReference type="InterPro" id="IPR001810">
    <property type="entry name" value="F-box_dom"/>
</dbReference>
<dbReference type="EMBL" id="RWGY01000011">
    <property type="protein sequence ID" value="TVU31338.1"/>
    <property type="molecule type" value="Genomic_DNA"/>
</dbReference>
<dbReference type="PANTHER" id="PTHR32133">
    <property type="entry name" value="OS07G0120400 PROTEIN"/>
    <property type="match status" value="1"/>
</dbReference>
<dbReference type="Pfam" id="PF00646">
    <property type="entry name" value="F-box"/>
    <property type="match status" value="1"/>
</dbReference>
<gene>
    <name evidence="2" type="ORF">EJB05_23020</name>
</gene>
<comment type="caution">
    <text evidence="2">The sequence shown here is derived from an EMBL/GenBank/DDBJ whole genome shotgun (WGS) entry which is preliminary data.</text>
</comment>
<dbReference type="AlphaFoldDB" id="A0A5J9V728"/>
<keyword evidence="3" id="KW-1185">Reference proteome</keyword>
<dbReference type="OrthoDB" id="1885938at2759"/>
<evidence type="ECO:0000313" key="3">
    <source>
        <dbReference type="Proteomes" id="UP000324897"/>
    </source>
</evidence>
<feature type="non-terminal residue" evidence="2">
    <location>
        <position position="1"/>
    </location>
</feature>
<dbReference type="Gramene" id="TVU31338">
    <property type="protein sequence ID" value="TVU31338"/>
    <property type="gene ID" value="EJB05_23020"/>
</dbReference>
<dbReference type="PROSITE" id="PS50181">
    <property type="entry name" value="FBOX"/>
    <property type="match status" value="1"/>
</dbReference>